<accession>A0A812T6U1</accession>
<dbReference type="EMBL" id="CAJNIZ010030204">
    <property type="protein sequence ID" value="CAE7522122.1"/>
    <property type="molecule type" value="Genomic_DNA"/>
</dbReference>
<feature type="compositionally biased region" description="Low complexity" evidence="1">
    <location>
        <begin position="196"/>
        <end position="223"/>
    </location>
</feature>
<comment type="caution">
    <text evidence="2">The sequence shown here is derived from an EMBL/GenBank/DDBJ whole genome shotgun (WGS) entry which is preliminary data.</text>
</comment>
<reference evidence="2" key="1">
    <citation type="submission" date="2021-02" db="EMBL/GenBank/DDBJ databases">
        <authorList>
            <person name="Dougan E. K."/>
            <person name="Rhodes N."/>
            <person name="Thang M."/>
            <person name="Chan C."/>
        </authorList>
    </citation>
    <scope>NUCLEOTIDE SEQUENCE</scope>
</reference>
<protein>
    <submittedName>
        <fullName evidence="2">Uncharacterized protein</fullName>
    </submittedName>
</protein>
<evidence type="ECO:0000256" key="1">
    <source>
        <dbReference type="SAM" id="MobiDB-lite"/>
    </source>
</evidence>
<dbReference type="OrthoDB" id="447857at2759"/>
<feature type="region of interest" description="Disordered" evidence="1">
    <location>
        <begin position="176"/>
        <end position="230"/>
    </location>
</feature>
<sequence>MAGAPAVRRAPMGQADLEALVDGVGPEQTLPVIYLRLEPTEDGMERFATAYPLRRRANGFLVLVPDAELVRDFLDNLMGDDGEALALMHREQVHAETVRGRQLGPAHIILVDLSWSCAERFVRSHPLRGAQDRNVRLTALSVGGTGGRPSSGDALDAAARWVEQLDPDTAQEYFESAQEAVEGSVDGEPFEEEGAGEPLLERAPAPQPALPRRTARTTPAATPGSLFRPAGALDPAQLQRLQGLAGLAPPRAGGVERAAGLDQGSMADLRMELACPDSSLQAMLLAQMRQNAVLLECLVNKSGDGVQDALAGGASASDGSGGIKGHLARDAY</sequence>
<name>A0A812T6U1_SYMPI</name>
<organism evidence="2 3">
    <name type="scientific">Symbiodinium pilosum</name>
    <name type="common">Dinoflagellate</name>
    <dbReference type="NCBI Taxonomy" id="2952"/>
    <lineage>
        <taxon>Eukaryota</taxon>
        <taxon>Sar</taxon>
        <taxon>Alveolata</taxon>
        <taxon>Dinophyceae</taxon>
        <taxon>Suessiales</taxon>
        <taxon>Symbiodiniaceae</taxon>
        <taxon>Symbiodinium</taxon>
    </lineage>
</organism>
<evidence type="ECO:0000313" key="3">
    <source>
        <dbReference type="Proteomes" id="UP000649617"/>
    </source>
</evidence>
<keyword evidence="3" id="KW-1185">Reference proteome</keyword>
<gene>
    <name evidence="2" type="ORF">SPIL2461_LOCUS13675</name>
</gene>
<dbReference type="Proteomes" id="UP000649617">
    <property type="component" value="Unassembled WGS sequence"/>
</dbReference>
<feature type="non-terminal residue" evidence="2">
    <location>
        <position position="1"/>
    </location>
</feature>
<dbReference type="AlphaFoldDB" id="A0A812T6U1"/>
<proteinExistence type="predicted"/>
<evidence type="ECO:0000313" key="2">
    <source>
        <dbReference type="EMBL" id="CAE7522122.1"/>
    </source>
</evidence>